<dbReference type="Proteomes" id="UP001280121">
    <property type="component" value="Unassembled WGS sequence"/>
</dbReference>
<organism evidence="2 3">
    <name type="scientific">Dipteronia dyeriana</name>
    <dbReference type="NCBI Taxonomy" id="168575"/>
    <lineage>
        <taxon>Eukaryota</taxon>
        <taxon>Viridiplantae</taxon>
        <taxon>Streptophyta</taxon>
        <taxon>Embryophyta</taxon>
        <taxon>Tracheophyta</taxon>
        <taxon>Spermatophyta</taxon>
        <taxon>Magnoliopsida</taxon>
        <taxon>eudicotyledons</taxon>
        <taxon>Gunneridae</taxon>
        <taxon>Pentapetalae</taxon>
        <taxon>rosids</taxon>
        <taxon>malvids</taxon>
        <taxon>Sapindales</taxon>
        <taxon>Sapindaceae</taxon>
        <taxon>Hippocastanoideae</taxon>
        <taxon>Acereae</taxon>
        <taxon>Dipteronia</taxon>
    </lineage>
</organism>
<dbReference type="GO" id="GO:0005737">
    <property type="term" value="C:cytoplasm"/>
    <property type="evidence" value="ECO:0007669"/>
    <property type="project" value="TreeGrafter"/>
</dbReference>
<evidence type="ECO:0000313" key="2">
    <source>
        <dbReference type="EMBL" id="KAK2664530.1"/>
    </source>
</evidence>
<protein>
    <submittedName>
        <fullName evidence="2">Uncharacterized protein</fullName>
    </submittedName>
</protein>
<accession>A0AAD9XS23</accession>
<dbReference type="GO" id="GO:0003729">
    <property type="term" value="F:mRNA binding"/>
    <property type="evidence" value="ECO:0007669"/>
    <property type="project" value="TreeGrafter"/>
</dbReference>
<proteinExistence type="predicted"/>
<sequence length="263" mass="29592">MQQKRSELSSKANLTENKTRSSQDKRSSAAFDTVTDADTPNAPLQYHHHPWPEWVSFVDRLKTKGYFDVEHITYNALIKVACLNFARDRYDIFRQNIRTVVGHGCPHLFYKVANSANKLRAHVRLNEVNLCNGCNLGGSCGKADVTLKEDEAGACTVDMMRVLLYYALDSLVVTGGERPPGREIVDASTRKLFSELIKLSETAVDPSVPKPASEYPPKKAKTIKGGDWICPKISWGHYFAKLPIARVWIQTFKGLHGHKYIRS</sequence>
<evidence type="ECO:0000313" key="3">
    <source>
        <dbReference type="Proteomes" id="UP001280121"/>
    </source>
</evidence>
<dbReference type="EMBL" id="JANJYI010000001">
    <property type="protein sequence ID" value="KAK2664530.1"/>
    <property type="molecule type" value="Genomic_DNA"/>
</dbReference>
<dbReference type="PANTHER" id="PTHR23111">
    <property type="entry name" value="ZINC FINGER PROTEIN"/>
    <property type="match status" value="1"/>
</dbReference>
<feature type="compositionally biased region" description="Basic and acidic residues" evidence="1">
    <location>
        <begin position="17"/>
        <end position="27"/>
    </location>
</feature>
<evidence type="ECO:0000256" key="1">
    <source>
        <dbReference type="SAM" id="MobiDB-lite"/>
    </source>
</evidence>
<reference evidence="2" key="1">
    <citation type="journal article" date="2023" name="Plant J.">
        <title>Genome sequences and population genomics provide insights into the demographic history, inbreeding, and mutation load of two 'living fossil' tree species of Dipteronia.</title>
        <authorList>
            <person name="Feng Y."/>
            <person name="Comes H.P."/>
            <person name="Chen J."/>
            <person name="Zhu S."/>
            <person name="Lu R."/>
            <person name="Zhang X."/>
            <person name="Li P."/>
            <person name="Qiu J."/>
            <person name="Olsen K.M."/>
            <person name="Qiu Y."/>
        </authorList>
    </citation>
    <scope>NUCLEOTIDE SEQUENCE</scope>
    <source>
        <strain evidence="2">KIB01</strain>
    </source>
</reference>
<dbReference type="AlphaFoldDB" id="A0AAD9XS23"/>
<feature type="region of interest" description="Disordered" evidence="1">
    <location>
        <begin position="1"/>
        <end position="31"/>
    </location>
</feature>
<gene>
    <name evidence="2" type="ORF">Ddye_003104</name>
</gene>
<name>A0AAD9XS23_9ROSI</name>
<keyword evidence="3" id="KW-1185">Reference proteome</keyword>
<comment type="caution">
    <text evidence="2">The sequence shown here is derived from an EMBL/GenBank/DDBJ whole genome shotgun (WGS) entry which is preliminary data.</text>
</comment>
<dbReference type="PANTHER" id="PTHR23111:SF40">
    <property type="entry name" value="RNA-BINDING PROTEIN INVOLVED IN HETEROCHROMATIN ASSEMBLY-RELATED"/>
    <property type="match status" value="1"/>
</dbReference>